<dbReference type="RefSeq" id="XP_016610034.1">
    <property type="nucleotide sequence ID" value="XM_016750788.1"/>
</dbReference>
<feature type="chain" id="PRO_5005539940" evidence="1">
    <location>
        <begin position="20"/>
        <end position="236"/>
    </location>
</feature>
<sequence length="236" mass="26316">MLALALFLTFFVITTPVNSLPRLRKVSCSPNDVYLGRSVNITWELDEDPRKPSRGVFSWQVYARNALIDVEGQQTPITGPAGTNLLSEPNIEAPFDWYRYGPYGLVNYTNQPLCLILLSIFFASDYFEEYPQFVINNVNASTGQHTLRVGEALRSFVTTNARKIEGNFPYRLYMQLTFAPQTNALGGVIAPGNLTVLPASQNGGKKRSKPSARSEIWRRVKKGVPAVAPIYVSHEA</sequence>
<reference evidence="2 3" key="1">
    <citation type="submission" date="2009-08" db="EMBL/GenBank/DDBJ databases">
        <title>The Genome Sequence of Spizellomyces punctatus strain DAOM BR117.</title>
        <authorList>
            <consortium name="The Broad Institute Genome Sequencing Platform"/>
            <person name="Russ C."/>
            <person name="Cuomo C."/>
            <person name="Shea T."/>
            <person name="Young S.K."/>
            <person name="Zeng Q."/>
            <person name="Koehrsen M."/>
            <person name="Haas B."/>
            <person name="Borodovsky M."/>
            <person name="Guigo R."/>
            <person name="Alvarado L."/>
            <person name="Berlin A."/>
            <person name="Bochicchio J."/>
            <person name="Borenstein D."/>
            <person name="Chapman S."/>
            <person name="Chen Z."/>
            <person name="Engels R."/>
            <person name="Freedman E."/>
            <person name="Gellesch M."/>
            <person name="Goldberg J."/>
            <person name="Griggs A."/>
            <person name="Gujja S."/>
            <person name="Heiman D."/>
            <person name="Hepburn T."/>
            <person name="Howarth C."/>
            <person name="Jen D."/>
            <person name="Larson L."/>
            <person name="Lewis B."/>
            <person name="Mehta T."/>
            <person name="Park D."/>
            <person name="Pearson M."/>
            <person name="Roberts A."/>
            <person name="Saif S."/>
            <person name="Shenoy N."/>
            <person name="Sisk P."/>
            <person name="Stolte C."/>
            <person name="Sykes S."/>
            <person name="Thomson T."/>
            <person name="Walk T."/>
            <person name="White J."/>
            <person name="Yandava C."/>
            <person name="Burger G."/>
            <person name="Gray M.W."/>
            <person name="Holland P.W.H."/>
            <person name="King N."/>
            <person name="Lang F.B.F."/>
            <person name="Roger A.J."/>
            <person name="Ruiz-Trillo I."/>
            <person name="Lander E."/>
            <person name="Nusbaum C."/>
        </authorList>
    </citation>
    <scope>NUCLEOTIDE SEQUENCE [LARGE SCALE GENOMIC DNA]</scope>
    <source>
        <strain evidence="2 3">DAOM BR117</strain>
    </source>
</reference>
<accession>A0A0L0HM54</accession>
<evidence type="ECO:0000313" key="3">
    <source>
        <dbReference type="Proteomes" id="UP000053201"/>
    </source>
</evidence>
<keyword evidence="1" id="KW-0732">Signal</keyword>
<protein>
    <submittedName>
        <fullName evidence="2">Uncharacterized protein</fullName>
    </submittedName>
</protein>
<name>A0A0L0HM54_SPIPD</name>
<dbReference type="Proteomes" id="UP000053201">
    <property type="component" value="Unassembled WGS sequence"/>
</dbReference>
<dbReference type="EMBL" id="KQ257453">
    <property type="protein sequence ID" value="KND01995.1"/>
    <property type="molecule type" value="Genomic_DNA"/>
</dbReference>
<dbReference type="OrthoDB" id="2123837at2759"/>
<dbReference type="GeneID" id="27686082"/>
<keyword evidence="3" id="KW-1185">Reference proteome</keyword>
<dbReference type="InParanoid" id="A0A0L0HM54"/>
<dbReference type="VEuPathDB" id="FungiDB:SPPG_02501"/>
<organism evidence="2 3">
    <name type="scientific">Spizellomyces punctatus (strain DAOM BR117)</name>
    <dbReference type="NCBI Taxonomy" id="645134"/>
    <lineage>
        <taxon>Eukaryota</taxon>
        <taxon>Fungi</taxon>
        <taxon>Fungi incertae sedis</taxon>
        <taxon>Chytridiomycota</taxon>
        <taxon>Chytridiomycota incertae sedis</taxon>
        <taxon>Chytridiomycetes</taxon>
        <taxon>Spizellomycetales</taxon>
        <taxon>Spizellomycetaceae</taxon>
        <taxon>Spizellomyces</taxon>
    </lineage>
</organism>
<proteinExistence type="predicted"/>
<evidence type="ECO:0000256" key="1">
    <source>
        <dbReference type="SAM" id="SignalP"/>
    </source>
</evidence>
<feature type="signal peptide" evidence="1">
    <location>
        <begin position="1"/>
        <end position="19"/>
    </location>
</feature>
<evidence type="ECO:0000313" key="2">
    <source>
        <dbReference type="EMBL" id="KND01995.1"/>
    </source>
</evidence>
<dbReference type="AlphaFoldDB" id="A0A0L0HM54"/>
<gene>
    <name evidence="2" type="ORF">SPPG_02501</name>
</gene>